<feature type="transmembrane region" description="Helical" evidence="6">
    <location>
        <begin position="184"/>
        <end position="202"/>
    </location>
</feature>
<dbReference type="PANTHER" id="PTHR11119">
    <property type="entry name" value="XANTHINE-URACIL / VITAMIN C PERMEASE FAMILY MEMBER"/>
    <property type="match status" value="1"/>
</dbReference>
<comment type="caution">
    <text evidence="7">The sequence shown here is derived from an EMBL/GenBank/DDBJ whole genome shotgun (WGS) entry which is preliminary data.</text>
</comment>
<keyword evidence="3 6" id="KW-0812">Transmembrane</keyword>
<sequence>MGKSRYIYDVKKNTKETTDVRCGWKDYKVHEYLPWHVCLFTALQQVLSSLSGPLTNTYIIWKNLCAPNNDLLYAELISTTLFLSGICTLFQTTFGVRLPMIQGSSSTFLTVIAATMKSPQWQCPDPINNETSNSSTVMPDPAYEEAWKPRTNFVYKQLSGSLCLASAVELILGCTGAIGFLMRFIGPITIAPTVALVGLSLFPSSASSAQHQWGIAMMVVGIIILSGFVLNKIQVPFPYYRRSTGWYVVTYPVFKLFPHLLAVSLAWLLSYILTVTDVYPSDPEALQYKARTDVKLDVIEQATWWFWPYPGMAAGCYVKLVKRGSYVLSSAAPRR</sequence>
<dbReference type="Proteomes" id="UP001208570">
    <property type="component" value="Unassembled WGS sequence"/>
</dbReference>
<feature type="transmembrane region" description="Helical" evidence="6">
    <location>
        <begin position="158"/>
        <end position="178"/>
    </location>
</feature>
<protein>
    <submittedName>
        <fullName evidence="7">Uncharacterized protein</fullName>
    </submittedName>
</protein>
<reference evidence="7" key="1">
    <citation type="journal article" date="2023" name="Mol. Biol. Evol.">
        <title>Third-Generation Sequencing Reveals the Adaptive Role of the Epigenome in Three Deep-Sea Polychaetes.</title>
        <authorList>
            <person name="Perez M."/>
            <person name="Aroh O."/>
            <person name="Sun Y."/>
            <person name="Lan Y."/>
            <person name="Juniper S.K."/>
            <person name="Young C.R."/>
            <person name="Angers B."/>
            <person name="Qian P.Y."/>
        </authorList>
    </citation>
    <scope>NUCLEOTIDE SEQUENCE</scope>
    <source>
        <strain evidence="7">P08H-3</strain>
    </source>
</reference>
<proteinExistence type="inferred from homology"/>
<feature type="transmembrane region" description="Helical" evidence="6">
    <location>
        <begin position="253"/>
        <end position="273"/>
    </location>
</feature>
<accession>A0AAD9MXN8</accession>
<dbReference type="InterPro" id="IPR006043">
    <property type="entry name" value="NCS2"/>
</dbReference>
<evidence type="ECO:0000256" key="6">
    <source>
        <dbReference type="SAM" id="Phobius"/>
    </source>
</evidence>
<keyword evidence="4 6" id="KW-1133">Transmembrane helix</keyword>
<feature type="transmembrane region" description="Helical" evidence="6">
    <location>
        <begin position="214"/>
        <end position="233"/>
    </location>
</feature>
<evidence type="ECO:0000256" key="4">
    <source>
        <dbReference type="ARBA" id="ARBA00022989"/>
    </source>
</evidence>
<organism evidence="7 8">
    <name type="scientific">Paralvinella palmiformis</name>
    <dbReference type="NCBI Taxonomy" id="53620"/>
    <lineage>
        <taxon>Eukaryota</taxon>
        <taxon>Metazoa</taxon>
        <taxon>Spiralia</taxon>
        <taxon>Lophotrochozoa</taxon>
        <taxon>Annelida</taxon>
        <taxon>Polychaeta</taxon>
        <taxon>Sedentaria</taxon>
        <taxon>Canalipalpata</taxon>
        <taxon>Terebellida</taxon>
        <taxon>Terebelliformia</taxon>
        <taxon>Alvinellidae</taxon>
        <taxon>Paralvinella</taxon>
    </lineage>
</organism>
<dbReference type="AlphaFoldDB" id="A0AAD9MXN8"/>
<keyword evidence="5 6" id="KW-0472">Membrane</keyword>
<dbReference type="EMBL" id="JAODUP010000521">
    <property type="protein sequence ID" value="KAK2148013.1"/>
    <property type="molecule type" value="Genomic_DNA"/>
</dbReference>
<name>A0AAD9MXN8_9ANNE</name>
<evidence type="ECO:0000256" key="3">
    <source>
        <dbReference type="ARBA" id="ARBA00022692"/>
    </source>
</evidence>
<gene>
    <name evidence="7" type="ORF">LSH36_521g01022</name>
</gene>
<keyword evidence="8" id="KW-1185">Reference proteome</keyword>
<dbReference type="Pfam" id="PF00860">
    <property type="entry name" value="Xan_ur_permease"/>
    <property type="match status" value="1"/>
</dbReference>
<dbReference type="GO" id="GO:0016020">
    <property type="term" value="C:membrane"/>
    <property type="evidence" value="ECO:0007669"/>
    <property type="project" value="UniProtKB-SubCell"/>
</dbReference>
<comment type="similarity">
    <text evidence="2">Belongs to the nucleobase:cation symporter-2 (NCS2) (TC 2.A.40) family.</text>
</comment>
<evidence type="ECO:0000313" key="8">
    <source>
        <dbReference type="Proteomes" id="UP001208570"/>
    </source>
</evidence>
<dbReference type="GO" id="GO:0022857">
    <property type="term" value="F:transmembrane transporter activity"/>
    <property type="evidence" value="ECO:0007669"/>
    <property type="project" value="InterPro"/>
</dbReference>
<evidence type="ECO:0000256" key="5">
    <source>
        <dbReference type="ARBA" id="ARBA00023136"/>
    </source>
</evidence>
<evidence type="ECO:0000256" key="2">
    <source>
        <dbReference type="ARBA" id="ARBA00008821"/>
    </source>
</evidence>
<evidence type="ECO:0000313" key="7">
    <source>
        <dbReference type="EMBL" id="KAK2148013.1"/>
    </source>
</evidence>
<comment type="subcellular location">
    <subcellularLocation>
        <location evidence="1">Membrane</location>
        <topology evidence="1">Multi-pass membrane protein</topology>
    </subcellularLocation>
</comment>
<evidence type="ECO:0000256" key="1">
    <source>
        <dbReference type="ARBA" id="ARBA00004141"/>
    </source>
</evidence>